<evidence type="ECO:0000256" key="3">
    <source>
        <dbReference type="ARBA" id="ARBA00023163"/>
    </source>
</evidence>
<dbReference type="InterPro" id="IPR009057">
    <property type="entry name" value="Homeodomain-like_sf"/>
</dbReference>
<evidence type="ECO:0000256" key="1">
    <source>
        <dbReference type="ARBA" id="ARBA00023015"/>
    </source>
</evidence>
<dbReference type="Proteomes" id="UP000670947">
    <property type="component" value="Unassembled WGS sequence"/>
</dbReference>
<proteinExistence type="predicted"/>
<protein>
    <submittedName>
        <fullName evidence="5">Helix-turn-helix transcriptional regulator</fullName>
    </submittedName>
</protein>
<evidence type="ECO:0000259" key="4">
    <source>
        <dbReference type="PROSITE" id="PS01124"/>
    </source>
</evidence>
<dbReference type="InterPro" id="IPR037923">
    <property type="entry name" value="HTH-like"/>
</dbReference>
<feature type="domain" description="HTH araC/xylS-type" evidence="4">
    <location>
        <begin position="173"/>
        <end position="271"/>
    </location>
</feature>
<evidence type="ECO:0000313" key="5">
    <source>
        <dbReference type="EMBL" id="MBO7746274.1"/>
    </source>
</evidence>
<comment type="caution">
    <text evidence="5">The sequence shown here is derived from an EMBL/GenBank/DDBJ whole genome shotgun (WGS) entry which is preliminary data.</text>
</comment>
<dbReference type="PANTHER" id="PTHR43280:SF2">
    <property type="entry name" value="HTH-TYPE TRANSCRIPTIONAL REGULATOR EXSA"/>
    <property type="match status" value="1"/>
</dbReference>
<keyword evidence="3" id="KW-0804">Transcription</keyword>
<reference evidence="5 6" key="1">
    <citation type="submission" date="2021-03" db="EMBL/GenBank/DDBJ databases">
        <title>Paenibacillus artemisicola MWE-103 whole genome sequence.</title>
        <authorList>
            <person name="Ham Y.J."/>
        </authorList>
    </citation>
    <scope>NUCLEOTIDE SEQUENCE [LARGE SCALE GENOMIC DNA]</scope>
    <source>
        <strain evidence="5 6">MWE-103</strain>
    </source>
</reference>
<keyword evidence="6" id="KW-1185">Reference proteome</keyword>
<dbReference type="PROSITE" id="PS01124">
    <property type="entry name" value="HTH_ARAC_FAMILY_2"/>
    <property type="match status" value="1"/>
</dbReference>
<dbReference type="PANTHER" id="PTHR43280">
    <property type="entry name" value="ARAC-FAMILY TRANSCRIPTIONAL REGULATOR"/>
    <property type="match status" value="1"/>
</dbReference>
<evidence type="ECO:0000256" key="2">
    <source>
        <dbReference type="ARBA" id="ARBA00023125"/>
    </source>
</evidence>
<dbReference type="EMBL" id="JAGGDJ010000016">
    <property type="protein sequence ID" value="MBO7746274.1"/>
    <property type="molecule type" value="Genomic_DNA"/>
</dbReference>
<dbReference type="PROSITE" id="PS00041">
    <property type="entry name" value="HTH_ARAC_FAMILY_1"/>
    <property type="match status" value="1"/>
</dbReference>
<gene>
    <name evidence="5" type="ORF">I8J29_18860</name>
</gene>
<sequence length="278" mass="31289">MTASYEALAQAFARSPLDVHGVYRTTLEPELVYDGHLNRPTEKCALIVGLRGQADFTFDGRETHRLEPGRALLGGLGKRLFIRTGPEGFEYGLVHYMPADPAHGRAPLLTEVSLLHAAPDPELRLLLQGLIEADSSPDSMMLLEKKTLFYRLLNKALQAERHERNRRSYPMLDDAIRYVHAHYAEPVTLELLASRYGLKPKYFSSLFRDYVGVGPIDYVIRYRINRAHELLLTGQFTVAAVARSVGYPDAYYFSRLFKKYKGVPPGQAGPRPSGNRPS</sequence>
<dbReference type="SUPFAM" id="SSF46689">
    <property type="entry name" value="Homeodomain-like"/>
    <property type="match status" value="2"/>
</dbReference>
<organism evidence="5 6">
    <name type="scientific">Paenibacillus artemisiicola</name>
    <dbReference type="NCBI Taxonomy" id="1172618"/>
    <lineage>
        <taxon>Bacteria</taxon>
        <taxon>Bacillati</taxon>
        <taxon>Bacillota</taxon>
        <taxon>Bacilli</taxon>
        <taxon>Bacillales</taxon>
        <taxon>Paenibacillaceae</taxon>
        <taxon>Paenibacillus</taxon>
    </lineage>
</organism>
<dbReference type="InterPro" id="IPR018060">
    <property type="entry name" value="HTH_AraC"/>
</dbReference>
<keyword evidence="1" id="KW-0805">Transcription regulation</keyword>
<dbReference type="Pfam" id="PF12833">
    <property type="entry name" value="HTH_18"/>
    <property type="match status" value="1"/>
</dbReference>
<keyword evidence="2" id="KW-0238">DNA-binding</keyword>
<name>A0ABS3WD78_9BACL</name>
<accession>A0ABS3WD78</accession>
<dbReference type="RefSeq" id="WP_208849060.1">
    <property type="nucleotide sequence ID" value="NZ_JAGGDJ010000016.1"/>
</dbReference>
<dbReference type="SUPFAM" id="SSF51215">
    <property type="entry name" value="Regulatory protein AraC"/>
    <property type="match status" value="1"/>
</dbReference>
<dbReference type="Gene3D" id="1.10.10.60">
    <property type="entry name" value="Homeodomain-like"/>
    <property type="match status" value="2"/>
</dbReference>
<dbReference type="SMART" id="SM00342">
    <property type="entry name" value="HTH_ARAC"/>
    <property type="match status" value="1"/>
</dbReference>
<dbReference type="InterPro" id="IPR018062">
    <property type="entry name" value="HTH_AraC-typ_CS"/>
</dbReference>
<evidence type="ECO:0000313" key="6">
    <source>
        <dbReference type="Proteomes" id="UP000670947"/>
    </source>
</evidence>